<protein>
    <submittedName>
        <fullName evidence="1">Helix-turn-helix transcriptional regulator</fullName>
    </submittedName>
</protein>
<dbReference type="InterPro" id="IPR010982">
    <property type="entry name" value="Lambda_DNA-bd_dom_sf"/>
</dbReference>
<dbReference type="Gene3D" id="1.10.260.40">
    <property type="entry name" value="lambda repressor-like DNA-binding domains"/>
    <property type="match status" value="1"/>
</dbReference>
<gene>
    <name evidence="1" type="ORF">GWC95_02265</name>
</gene>
<dbReference type="Proteomes" id="UP000753802">
    <property type="component" value="Unassembled WGS sequence"/>
</dbReference>
<dbReference type="InterPro" id="IPR001387">
    <property type="entry name" value="Cro/C1-type_HTH"/>
</dbReference>
<dbReference type="SUPFAM" id="SSF47413">
    <property type="entry name" value="lambda repressor-like DNA-binding domains"/>
    <property type="match status" value="1"/>
</dbReference>
<organism evidence="1 2">
    <name type="scientific">Sediminibacterium roseum</name>
    <dbReference type="NCBI Taxonomy" id="1978412"/>
    <lineage>
        <taxon>Bacteria</taxon>
        <taxon>Pseudomonadati</taxon>
        <taxon>Bacteroidota</taxon>
        <taxon>Chitinophagia</taxon>
        <taxon>Chitinophagales</taxon>
        <taxon>Chitinophagaceae</taxon>
        <taxon>Sediminibacterium</taxon>
    </lineage>
</organism>
<reference evidence="1 2" key="1">
    <citation type="submission" date="2020-01" db="EMBL/GenBank/DDBJ databases">
        <title>Genome analysis.</title>
        <authorList>
            <person name="Wu S."/>
            <person name="Wang G."/>
        </authorList>
    </citation>
    <scope>NUCLEOTIDE SEQUENCE [LARGE SCALE GENOMIC DNA]</scope>
    <source>
        <strain evidence="1 2">SYL130</strain>
    </source>
</reference>
<comment type="caution">
    <text evidence="1">The sequence shown here is derived from an EMBL/GenBank/DDBJ whole genome shotgun (WGS) entry which is preliminary data.</text>
</comment>
<accession>A0ABW9ZU36</accession>
<sequence length="84" mass="9894">MSEDCLCYWENGRNEPRLYQYPTIIAFLGYYPFDHETETFGGKIKRYKYEHGLSNLKLAKMLGVDEGAVASWERSKRLLSHKGW</sequence>
<dbReference type="EMBL" id="JAACJS010000002">
    <property type="protein sequence ID" value="NCI48728.1"/>
    <property type="molecule type" value="Genomic_DNA"/>
</dbReference>
<evidence type="ECO:0000313" key="2">
    <source>
        <dbReference type="Proteomes" id="UP000753802"/>
    </source>
</evidence>
<evidence type="ECO:0000313" key="1">
    <source>
        <dbReference type="EMBL" id="NCI48728.1"/>
    </source>
</evidence>
<name>A0ABW9ZU36_9BACT</name>
<dbReference type="CDD" id="cd00093">
    <property type="entry name" value="HTH_XRE"/>
    <property type="match status" value="1"/>
</dbReference>
<proteinExistence type="predicted"/>
<keyword evidence="2" id="KW-1185">Reference proteome</keyword>